<dbReference type="AlphaFoldDB" id="A0A6P6XNG7"/>
<dbReference type="RefSeq" id="XP_027195002.1">
    <property type="nucleotide sequence ID" value="XM_027339201.1"/>
</dbReference>
<proteinExistence type="predicted"/>
<keyword evidence="1" id="KW-1185">Reference proteome</keyword>
<dbReference type="OrthoDB" id="6510215at2759"/>
<protein>
    <submittedName>
        <fullName evidence="2">Uncharacterized protein LOC113789634</fullName>
    </submittedName>
</protein>
<dbReference type="InParanoid" id="A0A6P6XNG7"/>
<dbReference type="Proteomes" id="UP000515146">
    <property type="component" value="Unplaced"/>
</dbReference>
<organism evidence="1 2">
    <name type="scientific">Dermatophagoides pteronyssinus</name>
    <name type="common">European house dust mite</name>
    <dbReference type="NCBI Taxonomy" id="6956"/>
    <lineage>
        <taxon>Eukaryota</taxon>
        <taxon>Metazoa</taxon>
        <taxon>Ecdysozoa</taxon>
        <taxon>Arthropoda</taxon>
        <taxon>Chelicerata</taxon>
        <taxon>Arachnida</taxon>
        <taxon>Acari</taxon>
        <taxon>Acariformes</taxon>
        <taxon>Sarcoptiformes</taxon>
        <taxon>Astigmata</taxon>
        <taxon>Psoroptidia</taxon>
        <taxon>Analgoidea</taxon>
        <taxon>Pyroglyphidae</taxon>
        <taxon>Dermatophagoidinae</taxon>
        <taxon>Dermatophagoides</taxon>
    </lineage>
</organism>
<reference evidence="2" key="1">
    <citation type="submission" date="2025-08" db="UniProtKB">
        <authorList>
            <consortium name="RefSeq"/>
        </authorList>
    </citation>
    <scope>IDENTIFICATION</scope>
    <source>
        <strain evidence="2">Airmid</strain>
    </source>
</reference>
<dbReference type="KEGG" id="dpte:113789634"/>
<evidence type="ECO:0000313" key="1">
    <source>
        <dbReference type="Proteomes" id="UP000515146"/>
    </source>
</evidence>
<dbReference type="Pfam" id="PF07258">
    <property type="entry name" value="COMM_domain"/>
    <property type="match status" value="1"/>
</dbReference>
<name>A0A6P6XNG7_DERPT</name>
<gene>
    <name evidence="2" type="primary">LOC113789634</name>
</gene>
<evidence type="ECO:0000313" key="2">
    <source>
        <dbReference type="RefSeq" id="XP_027195002.1"/>
    </source>
</evidence>
<dbReference type="InterPro" id="IPR017920">
    <property type="entry name" value="COMM"/>
</dbReference>
<sequence>MAGSLQQLNEWTNDHLKEFFHRILDVCCDMYTVDLQQSKQCYLDDQFHSRFPIEKNTLVILSEHLIRFFLTNVCQNNLLIFTKKEECNENVIKIANDCLRIRRLQLFKAIAFRAASARHGYLDNYDWSLMHVICNERMLSMRKFLVKLTLVIVGSDQQRRTISIEMNKLELSSFIRTLQQAEKDLRDHLISKDVANSIVVA</sequence>
<accession>A0A6P6XNG7</accession>